<dbReference type="Pfam" id="PF22770">
    <property type="entry name" value="POP1_C"/>
    <property type="match status" value="1"/>
</dbReference>
<dbReference type="PANTHER" id="PTHR22731:SF3">
    <property type="entry name" value="RIBONUCLEASES P_MRP PROTEIN SUBUNIT POP1"/>
    <property type="match status" value="1"/>
</dbReference>
<dbReference type="Proteomes" id="UP001355207">
    <property type="component" value="Chromosome 5"/>
</dbReference>
<protein>
    <submittedName>
        <fullName evidence="8">Uncharacterized protein</fullName>
    </submittedName>
</protein>
<feature type="domain" description="POP1 C-terminal" evidence="7">
    <location>
        <begin position="716"/>
        <end position="783"/>
    </location>
</feature>
<dbReference type="GO" id="GO:0005655">
    <property type="term" value="C:nucleolar ribonuclease P complex"/>
    <property type="evidence" value="ECO:0007669"/>
    <property type="project" value="InterPro"/>
</dbReference>
<feature type="domain" description="POPLD" evidence="6">
    <location>
        <begin position="493"/>
        <end position="585"/>
    </location>
</feature>
<feature type="compositionally biased region" description="Polar residues" evidence="4">
    <location>
        <begin position="1"/>
        <end position="15"/>
    </location>
</feature>
<evidence type="ECO:0000313" key="9">
    <source>
        <dbReference type="Proteomes" id="UP001355207"/>
    </source>
</evidence>
<dbReference type="GO" id="GO:0001682">
    <property type="term" value="P:tRNA 5'-leader removal"/>
    <property type="evidence" value="ECO:0007669"/>
    <property type="project" value="InterPro"/>
</dbReference>
<keyword evidence="2" id="KW-0819">tRNA processing</keyword>
<dbReference type="Gene3D" id="3.30.1360.120">
    <property type="entry name" value="Probable tRNA modification gtpase trme, domain 1"/>
    <property type="match status" value="1"/>
</dbReference>
<evidence type="ECO:0000256" key="4">
    <source>
        <dbReference type="SAM" id="MobiDB-lite"/>
    </source>
</evidence>
<feature type="region of interest" description="Disordered" evidence="4">
    <location>
        <begin position="549"/>
        <end position="573"/>
    </location>
</feature>
<dbReference type="InterPro" id="IPR009723">
    <property type="entry name" value="Pop1_N"/>
</dbReference>
<dbReference type="Pfam" id="PF06978">
    <property type="entry name" value="POP1_N"/>
    <property type="match status" value="1"/>
</dbReference>
<dbReference type="InterPro" id="IPR039182">
    <property type="entry name" value="Pop1"/>
</dbReference>
<proteinExistence type="predicted"/>
<dbReference type="PANTHER" id="PTHR22731">
    <property type="entry name" value="RIBONUCLEASES P/MRP PROTEIN SUBUNIT POP1"/>
    <property type="match status" value="1"/>
</dbReference>
<dbReference type="EMBL" id="CP144102">
    <property type="protein sequence ID" value="WWC89050.1"/>
    <property type="molecule type" value="Genomic_DNA"/>
</dbReference>
<feature type="domain" description="Pop1 N-terminal" evidence="5">
    <location>
        <begin position="147"/>
        <end position="226"/>
    </location>
</feature>
<dbReference type="AlphaFoldDB" id="A0AAX4JUF0"/>
<evidence type="ECO:0000256" key="2">
    <source>
        <dbReference type="ARBA" id="ARBA00022694"/>
    </source>
</evidence>
<accession>A0AAX4JUF0</accession>
<keyword evidence="3" id="KW-0539">Nucleus</keyword>
<dbReference type="GO" id="GO:0000172">
    <property type="term" value="C:ribonuclease MRP complex"/>
    <property type="evidence" value="ECO:0007669"/>
    <property type="project" value="InterPro"/>
</dbReference>
<name>A0AAX4JUF0_9TREE</name>
<evidence type="ECO:0000256" key="1">
    <source>
        <dbReference type="ARBA" id="ARBA00004123"/>
    </source>
</evidence>
<evidence type="ECO:0000259" key="7">
    <source>
        <dbReference type="Pfam" id="PF22770"/>
    </source>
</evidence>
<gene>
    <name evidence="8" type="ORF">L201_003968</name>
</gene>
<keyword evidence="9" id="KW-1185">Reference proteome</keyword>
<evidence type="ECO:0000256" key="3">
    <source>
        <dbReference type="ARBA" id="ARBA00023242"/>
    </source>
</evidence>
<dbReference type="SUPFAM" id="SSF103025">
    <property type="entry name" value="Folate-binding domain"/>
    <property type="match status" value="1"/>
</dbReference>
<dbReference type="Pfam" id="PF08170">
    <property type="entry name" value="POPLD"/>
    <property type="match status" value="1"/>
</dbReference>
<dbReference type="RefSeq" id="XP_066075813.1">
    <property type="nucleotide sequence ID" value="XM_066219716.1"/>
</dbReference>
<dbReference type="InterPro" id="IPR027266">
    <property type="entry name" value="TrmE/GcvT-like"/>
</dbReference>
<dbReference type="InterPro" id="IPR012590">
    <property type="entry name" value="POPLD_dom"/>
</dbReference>
<comment type="subcellular location">
    <subcellularLocation>
        <location evidence="1">Nucleus</location>
    </subcellularLocation>
</comment>
<sequence>MAKISSGQAGPSRTNGGRPLKPIHKTVDLLRKNEGAKRKGKGKEKEILGDGLTGMIDDIKRLPGMIQVEKFAETRALEIHAFQNAIKIAAAQGSTRAFQSLPRHLRRRAASHNPRRVPKRLRSKAASEIDSGDNIAKKHLKIARLRRKGTLRDHLSRTEQFALRQKNKTWLPTHLWHSKRYHMTNLWGYRIPLTPTLKSFRPAYRASRRKVVGFDTSYYGIIELQGKRQNIMDLLSRLSGGRFAGSKYEDGSRVATILLYHFDSFPTNLIGQAEVIWQTPLNDQTKIHQKVWLRLHPSIFNETWNAIKIATSHLQQNGSSKINDLQIRDLRGDINSIDLIGPKSGKVLRRVLKLCRHEKAIKNKFFEDLRDLDNPEHLSEGILIGLKVHDPRLSFPPSRLTSKKSESIGEEILKSDQVQPSSDLAASSLWDSDVRESLSKAAYTKYQLDARRHKLGLPGTKLRPLSSDDRLPILIYQRSIVSSTDPSEGFYGFTILLPPGTWAQYLLSSLVYSGVLFGGIRERAVQHREAGVPCFPEHFGQTCKAGQEWEKRKAEKEKETHDRKPPGRRPEFSIMGTRDPWIPNWERLLTGSLLEEIILNSPTPTTKPWLLPSPFTSHLTSKLDASTLLKMINAFRKQRNMAPVAFEKGLQSFATALVHVEVNVLGRGSPGDMAIIYMLPRGERCKWIEAYERRDKAGSGEMSDLHKLGEHLPKDDSLLGYTSTGNFSLSRGKGFALASVTLKGWIDLLKNAQEEVRAGWEGRNVVRVKNRDGTLSRFAELKLVLN</sequence>
<feature type="compositionally biased region" description="Basic and acidic residues" evidence="4">
    <location>
        <begin position="549"/>
        <end position="571"/>
    </location>
</feature>
<evidence type="ECO:0000259" key="5">
    <source>
        <dbReference type="Pfam" id="PF06978"/>
    </source>
</evidence>
<organism evidence="8 9">
    <name type="scientific">Kwoniella dendrophila CBS 6074</name>
    <dbReference type="NCBI Taxonomy" id="1295534"/>
    <lineage>
        <taxon>Eukaryota</taxon>
        <taxon>Fungi</taxon>
        <taxon>Dikarya</taxon>
        <taxon>Basidiomycota</taxon>
        <taxon>Agaricomycotina</taxon>
        <taxon>Tremellomycetes</taxon>
        <taxon>Tremellales</taxon>
        <taxon>Cryptococcaceae</taxon>
        <taxon>Kwoniella</taxon>
    </lineage>
</organism>
<evidence type="ECO:0000259" key="6">
    <source>
        <dbReference type="Pfam" id="PF08170"/>
    </source>
</evidence>
<evidence type="ECO:0000313" key="8">
    <source>
        <dbReference type="EMBL" id="WWC89050.1"/>
    </source>
</evidence>
<feature type="region of interest" description="Disordered" evidence="4">
    <location>
        <begin position="1"/>
        <end position="24"/>
    </location>
</feature>
<reference evidence="8 9" key="1">
    <citation type="submission" date="2024-01" db="EMBL/GenBank/DDBJ databases">
        <title>Comparative genomics of Cryptococcus and Kwoniella reveals pathogenesis evolution and contrasting modes of karyotype evolution via chromosome fusion or intercentromeric recombination.</title>
        <authorList>
            <person name="Coelho M.A."/>
            <person name="David-Palma M."/>
            <person name="Shea T."/>
            <person name="Bowers K."/>
            <person name="McGinley-Smith S."/>
            <person name="Mohammad A.W."/>
            <person name="Gnirke A."/>
            <person name="Yurkov A.M."/>
            <person name="Nowrousian M."/>
            <person name="Sun S."/>
            <person name="Cuomo C.A."/>
            <person name="Heitman J."/>
        </authorList>
    </citation>
    <scope>NUCLEOTIDE SEQUENCE [LARGE SCALE GENOMIC DNA]</scope>
    <source>
        <strain evidence="8 9">CBS 6074</strain>
    </source>
</reference>
<dbReference type="GeneID" id="91094638"/>
<dbReference type="InterPro" id="IPR055079">
    <property type="entry name" value="POP1_C"/>
</dbReference>